<evidence type="ECO:0000313" key="2">
    <source>
        <dbReference type="EMBL" id="MBC5723589.1"/>
    </source>
</evidence>
<dbReference type="Pfam" id="PF14206">
    <property type="entry name" value="Cys_rich_CPCC"/>
    <property type="match status" value="1"/>
</dbReference>
<keyword evidence="3" id="KW-1185">Reference proteome</keyword>
<dbReference type="AlphaFoldDB" id="A0A8J6J3F5"/>
<protein>
    <submittedName>
        <fullName evidence="2">DUF3788 family protein</fullName>
    </submittedName>
</protein>
<dbReference type="EMBL" id="JACOPO010000010">
    <property type="protein sequence ID" value="MBC5723589.1"/>
    <property type="molecule type" value="Genomic_DNA"/>
</dbReference>
<dbReference type="Proteomes" id="UP000628736">
    <property type="component" value="Unassembled WGS sequence"/>
</dbReference>
<dbReference type="InterPro" id="IPR024265">
    <property type="entry name" value="DUF3788"/>
</dbReference>
<organism evidence="2 3">
    <name type="scientific">Flintibacter hominis</name>
    <dbReference type="NCBI Taxonomy" id="2763048"/>
    <lineage>
        <taxon>Bacteria</taxon>
        <taxon>Bacillati</taxon>
        <taxon>Bacillota</taxon>
        <taxon>Clostridia</taxon>
        <taxon>Eubacteriales</taxon>
        <taxon>Flintibacter</taxon>
    </lineage>
</organism>
<evidence type="ECO:0000313" key="3">
    <source>
        <dbReference type="Proteomes" id="UP000628736"/>
    </source>
</evidence>
<accession>A0A8J6J3F5</accession>
<sequence length="281" mass="31895">MREQADREKFQYLPTAENGFLLLGKSEEGGWTVLEESGPSPAPEPEPEEPAGIYPCPCCGFLTFPVPKEEALAYICPVCFWENDLFDPGEDDPSDENRGMTLRQGRENYRKWGAVREDLVRFAREPRPEEMRLDPSTPWDAAFPRNIQPNMDEIARWVGSPLFFRLQSWMENTYGVKPAIEFSGCSMDRGWNVKYKKGSGALCACYIRAGWFTALVTVGAKQMEELNALLPTFSPAFQTVFENTPLFNGGKWLVLDVKREEQLEDVRRLVLLKAGPPKGKQ</sequence>
<feature type="domain" description="Cysteine-rich CPCC" evidence="1">
    <location>
        <begin position="54"/>
        <end position="130"/>
    </location>
</feature>
<gene>
    <name evidence="2" type="ORF">H8S11_12290</name>
</gene>
<evidence type="ECO:0000259" key="1">
    <source>
        <dbReference type="Pfam" id="PF14206"/>
    </source>
</evidence>
<name>A0A8J6J3F5_9FIRM</name>
<dbReference type="Pfam" id="PF12663">
    <property type="entry name" value="DUF3788"/>
    <property type="match status" value="1"/>
</dbReference>
<reference evidence="2" key="1">
    <citation type="submission" date="2020-08" db="EMBL/GenBank/DDBJ databases">
        <title>Genome public.</title>
        <authorList>
            <person name="Liu C."/>
            <person name="Sun Q."/>
        </authorList>
    </citation>
    <scope>NUCLEOTIDE SEQUENCE</scope>
    <source>
        <strain evidence="2">NSJ-23</strain>
    </source>
</reference>
<comment type="caution">
    <text evidence="2">The sequence shown here is derived from an EMBL/GenBank/DDBJ whole genome shotgun (WGS) entry which is preliminary data.</text>
</comment>
<proteinExistence type="predicted"/>
<dbReference type="RefSeq" id="WP_147570887.1">
    <property type="nucleotide sequence ID" value="NZ_JACOPO010000010.1"/>
</dbReference>
<dbReference type="InterPro" id="IPR025983">
    <property type="entry name" value="Cys_rich_CPCC"/>
</dbReference>